<evidence type="ECO:0000313" key="2">
    <source>
        <dbReference type="Proteomes" id="UP001176429"/>
    </source>
</evidence>
<sequence>MRSKAYALAIAASLFLTTALAHEFWLEFPRLRLQPGEAMNFRLLVGSDFAGKPWRNQPGKVLRLLRYGPADSTSLTPAPTDTLNAAVRFAQPGTHLLALSTADSFIELPGPQFTAYLREEGLDYILKKRQELGHADQPGRETYRRRAKALVQVGGPNDLPVAQDTAYRRVLNLPLELVPEQNPYRLVADKSLTVRVLRQGKPVSGAQVNIWQRQPGGLPTTHFSTRSNQNGRILLRLTGPGPYLLAAVDMQPAPAALRARAEWQSTWASLTFGGPTSVFRPAGGKR</sequence>
<comment type="caution">
    <text evidence="1">The sequence shown here is derived from an EMBL/GenBank/DDBJ whole genome shotgun (WGS) entry which is preliminary data.</text>
</comment>
<dbReference type="InterPro" id="IPR019613">
    <property type="entry name" value="DUF4198"/>
</dbReference>
<accession>A0ABT9BBP4</accession>
<dbReference type="Pfam" id="PF10670">
    <property type="entry name" value="DUF4198"/>
    <property type="match status" value="1"/>
</dbReference>
<proteinExistence type="predicted"/>
<organism evidence="1 2">
    <name type="scientific">Hymenobacter aranciens</name>
    <dbReference type="NCBI Taxonomy" id="3063996"/>
    <lineage>
        <taxon>Bacteria</taxon>
        <taxon>Pseudomonadati</taxon>
        <taxon>Bacteroidota</taxon>
        <taxon>Cytophagia</taxon>
        <taxon>Cytophagales</taxon>
        <taxon>Hymenobacteraceae</taxon>
        <taxon>Hymenobacter</taxon>
    </lineage>
</organism>
<dbReference type="EMBL" id="JAUQSY010000008">
    <property type="protein sequence ID" value="MDO7875690.1"/>
    <property type="molecule type" value="Genomic_DNA"/>
</dbReference>
<dbReference type="RefSeq" id="WP_305007009.1">
    <property type="nucleotide sequence ID" value="NZ_JAUQSY010000008.1"/>
</dbReference>
<gene>
    <name evidence="1" type="ORF">Q5H93_13175</name>
</gene>
<keyword evidence="2" id="KW-1185">Reference proteome</keyword>
<evidence type="ECO:0000313" key="1">
    <source>
        <dbReference type="EMBL" id="MDO7875690.1"/>
    </source>
</evidence>
<name>A0ABT9BBP4_9BACT</name>
<dbReference type="Proteomes" id="UP001176429">
    <property type="component" value="Unassembled WGS sequence"/>
</dbReference>
<reference evidence="1" key="1">
    <citation type="submission" date="2023-07" db="EMBL/GenBank/DDBJ databases">
        <authorList>
            <person name="Kim M.K."/>
        </authorList>
    </citation>
    <scope>NUCLEOTIDE SEQUENCE</scope>
    <source>
        <strain evidence="1">ASUV-10-1</strain>
    </source>
</reference>
<protein>
    <submittedName>
        <fullName evidence="1">DUF4198 domain-containing protein</fullName>
    </submittedName>
</protein>